<organism evidence="2 3">
    <name type="scientific">Candidula unifasciata</name>
    <dbReference type="NCBI Taxonomy" id="100452"/>
    <lineage>
        <taxon>Eukaryota</taxon>
        <taxon>Metazoa</taxon>
        <taxon>Spiralia</taxon>
        <taxon>Lophotrochozoa</taxon>
        <taxon>Mollusca</taxon>
        <taxon>Gastropoda</taxon>
        <taxon>Heterobranchia</taxon>
        <taxon>Euthyneura</taxon>
        <taxon>Panpulmonata</taxon>
        <taxon>Eupulmonata</taxon>
        <taxon>Stylommatophora</taxon>
        <taxon>Helicina</taxon>
        <taxon>Helicoidea</taxon>
        <taxon>Geomitridae</taxon>
        <taxon>Candidula</taxon>
    </lineage>
</organism>
<dbReference type="Proteomes" id="UP000678393">
    <property type="component" value="Unassembled WGS sequence"/>
</dbReference>
<feature type="compositionally biased region" description="Low complexity" evidence="1">
    <location>
        <begin position="34"/>
        <end position="45"/>
    </location>
</feature>
<protein>
    <submittedName>
        <fullName evidence="2">Uncharacterized protein</fullName>
    </submittedName>
</protein>
<dbReference type="EMBL" id="CAJHNH020004779">
    <property type="protein sequence ID" value="CAG5131626.1"/>
    <property type="molecule type" value="Genomic_DNA"/>
</dbReference>
<evidence type="ECO:0000256" key="1">
    <source>
        <dbReference type="SAM" id="MobiDB-lite"/>
    </source>
</evidence>
<feature type="non-terminal residue" evidence="2">
    <location>
        <position position="1"/>
    </location>
</feature>
<gene>
    <name evidence="2" type="ORF">CUNI_LOCUS17184</name>
</gene>
<keyword evidence="3" id="KW-1185">Reference proteome</keyword>
<evidence type="ECO:0000313" key="2">
    <source>
        <dbReference type="EMBL" id="CAG5131626.1"/>
    </source>
</evidence>
<name>A0A8S3ZXT9_9EUPU</name>
<accession>A0A8S3ZXT9</accession>
<reference evidence="2" key="1">
    <citation type="submission" date="2021-04" db="EMBL/GenBank/DDBJ databases">
        <authorList>
            <consortium name="Molecular Ecology Group"/>
        </authorList>
    </citation>
    <scope>NUCLEOTIDE SEQUENCE</scope>
</reference>
<feature type="region of interest" description="Disordered" evidence="1">
    <location>
        <begin position="34"/>
        <end position="73"/>
    </location>
</feature>
<evidence type="ECO:0000313" key="3">
    <source>
        <dbReference type="Proteomes" id="UP000678393"/>
    </source>
</evidence>
<comment type="caution">
    <text evidence="2">The sequence shown here is derived from an EMBL/GenBank/DDBJ whole genome shotgun (WGS) entry which is preliminary data.</text>
</comment>
<proteinExistence type="predicted"/>
<dbReference type="AlphaFoldDB" id="A0A8S3ZXT9"/>
<sequence length="145" mass="15495">NSWGVGPEGGCIGCGPQEGFYGCADFRIIPSNASQPNPASSSTNQTSTIAPVTNPAGPTPVTKPANPTPRMPTNCEAKYRQTSLNSWCQETCQKGYCNKRHCTCPDADQKTPRVCKPKPNSSQTTDRCTVNCVAGYCPHSNCDCF</sequence>